<dbReference type="AlphaFoldDB" id="A0A6V8KIJ8"/>
<sequence length="114" mass="12599">MGFADFKTHGLIFLRRDELDDPAVCAEGIIHEASHVRFNGLLASTPCLEADDGQLYTTPLREDPRPAFGLLHQLFVVARLGAWNRRIDSAEARCKAEWAAVKLDDARATVLGLP</sequence>
<dbReference type="InterPro" id="IPR026337">
    <property type="entry name" value="AKG_HExxH"/>
</dbReference>
<gene>
    <name evidence="1" type="ORF">Phou_092130</name>
</gene>
<proteinExistence type="predicted"/>
<name>A0A6V8KIJ8_9ACTN</name>
<evidence type="ECO:0000313" key="1">
    <source>
        <dbReference type="EMBL" id="GFJ85033.1"/>
    </source>
</evidence>
<protein>
    <recommendedName>
        <fullName evidence="3">HEXXH motif domain-containing protein</fullName>
    </recommendedName>
</protein>
<evidence type="ECO:0008006" key="3">
    <source>
        <dbReference type="Google" id="ProtNLM"/>
    </source>
</evidence>
<dbReference type="Proteomes" id="UP000482800">
    <property type="component" value="Unassembled WGS sequence"/>
</dbReference>
<dbReference type="EMBL" id="BLPF01000004">
    <property type="protein sequence ID" value="GFJ85033.1"/>
    <property type="molecule type" value="Genomic_DNA"/>
</dbReference>
<reference evidence="1 2" key="1">
    <citation type="submission" date="2020-03" db="EMBL/GenBank/DDBJ databases">
        <title>Whole genome shotgun sequence of Phytohabitans houttuyneae NBRC 108639.</title>
        <authorList>
            <person name="Komaki H."/>
            <person name="Tamura T."/>
        </authorList>
    </citation>
    <scope>NUCLEOTIDE SEQUENCE [LARGE SCALE GENOMIC DNA]</scope>
    <source>
        <strain evidence="1 2">NBRC 108639</strain>
    </source>
</reference>
<keyword evidence="2" id="KW-1185">Reference proteome</keyword>
<comment type="caution">
    <text evidence="1">The sequence shown here is derived from an EMBL/GenBank/DDBJ whole genome shotgun (WGS) entry which is preliminary data.</text>
</comment>
<accession>A0A6V8KIJ8</accession>
<evidence type="ECO:0000313" key="2">
    <source>
        <dbReference type="Proteomes" id="UP000482800"/>
    </source>
</evidence>
<organism evidence="1 2">
    <name type="scientific">Phytohabitans houttuyneae</name>
    <dbReference type="NCBI Taxonomy" id="1076126"/>
    <lineage>
        <taxon>Bacteria</taxon>
        <taxon>Bacillati</taxon>
        <taxon>Actinomycetota</taxon>
        <taxon>Actinomycetes</taxon>
        <taxon>Micromonosporales</taxon>
        <taxon>Micromonosporaceae</taxon>
    </lineage>
</organism>
<reference evidence="1 2" key="2">
    <citation type="submission" date="2020-03" db="EMBL/GenBank/DDBJ databases">
        <authorList>
            <person name="Ichikawa N."/>
            <person name="Kimura A."/>
            <person name="Kitahashi Y."/>
            <person name="Uohara A."/>
        </authorList>
    </citation>
    <scope>NUCLEOTIDE SEQUENCE [LARGE SCALE GENOMIC DNA]</scope>
    <source>
        <strain evidence="1 2">NBRC 108639</strain>
    </source>
</reference>
<dbReference type="NCBIfam" id="TIGR04267">
    <property type="entry name" value="mod_HExxH"/>
    <property type="match status" value="1"/>
</dbReference>